<dbReference type="PROSITE" id="PS51257">
    <property type="entry name" value="PROKAR_LIPOPROTEIN"/>
    <property type="match status" value="1"/>
</dbReference>
<evidence type="ECO:0000313" key="2">
    <source>
        <dbReference type="Proteomes" id="UP000244677"/>
    </source>
</evidence>
<dbReference type="EMBL" id="CP020919">
    <property type="protein sequence ID" value="AWG23953.1"/>
    <property type="molecule type" value="Genomic_DNA"/>
</dbReference>
<name>A0A2S1LJL4_9FLAO</name>
<dbReference type="RefSeq" id="WP_108735616.1">
    <property type="nucleotide sequence ID" value="NZ_CP020919.1"/>
</dbReference>
<keyword evidence="2" id="KW-1185">Reference proteome</keyword>
<dbReference type="AlphaFoldDB" id="A0A2S1LJL4"/>
<proteinExistence type="predicted"/>
<gene>
    <name evidence="1" type="ORF">FK004_01300</name>
</gene>
<accession>A0A2S1LJL4</accession>
<evidence type="ECO:0000313" key="1">
    <source>
        <dbReference type="EMBL" id="AWG23953.1"/>
    </source>
</evidence>
<dbReference type="OrthoDB" id="705006at2"/>
<dbReference type="Proteomes" id="UP000244677">
    <property type="component" value="Chromosome"/>
</dbReference>
<reference evidence="1 2" key="1">
    <citation type="submission" date="2017-04" db="EMBL/GenBank/DDBJ databases">
        <title>Complete genome sequence of Flavobacterium kingsejong AJ004.</title>
        <authorList>
            <person name="Lee P.C."/>
        </authorList>
    </citation>
    <scope>NUCLEOTIDE SEQUENCE [LARGE SCALE GENOMIC DNA]</scope>
    <source>
        <strain evidence="1 2">AJ004</strain>
    </source>
</reference>
<sequence>MKQFIGLLLAVISIACGSETNKKTTEVPSGQKTEKEQPATVINTMEDGLFFGYTNEPGTVILLLDSDSIQQPKHIKNVLSAAGVVLHVAFTGTQKANDQDSGRQNYFNFSNSGGHRYEVEKATLPNDQTVVLCTDAFLKQHQALQFDSKTKGTLANDLRSKIERDKGRTIKRSAVIATVKEKVKIALVEFEMKGNQALVVLAAITPTKISYKDFPAEYDEMSTWGVDDGGDFGFEWFTISTIFENKGSFEMVTDWAGAEGTTVEYLKEENGKLVTVKKAYRYTAPL</sequence>
<protein>
    <recommendedName>
        <fullName evidence="3">Lipoprotein</fullName>
    </recommendedName>
</protein>
<evidence type="ECO:0008006" key="3">
    <source>
        <dbReference type="Google" id="ProtNLM"/>
    </source>
</evidence>
<dbReference type="KEGG" id="fki:FK004_01300"/>
<organism evidence="1 2">
    <name type="scientific">Flavobacterium kingsejongi</name>
    <dbReference type="NCBI Taxonomy" id="1678728"/>
    <lineage>
        <taxon>Bacteria</taxon>
        <taxon>Pseudomonadati</taxon>
        <taxon>Bacteroidota</taxon>
        <taxon>Flavobacteriia</taxon>
        <taxon>Flavobacteriales</taxon>
        <taxon>Flavobacteriaceae</taxon>
        <taxon>Flavobacterium</taxon>
    </lineage>
</organism>